<name>A0AAE6X508_9PAST</name>
<dbReference type="EMBL" id="CP015029">
    <property type="protein sequence ID" value="QIM64296.1"/>
    <property type="molecule type" value="Genomic_DNA"/>
</dbReference>
<reference evidence="1 4" key="1">
    <citation type="submission" date="2016-03" db="EMBL/GenBank/DDBJ databases">
        <authorList>
            <person name="Hansen M.J."/>
            <person name="Bojesen A.M."/>
            <person name="Planet P."/>
        </authorList>
    </citation>
    <scope>NUCLEOTIDE SEQUENCE [LARGE SCALE GENOMIC DNA]</scope>
    <source>
        <strain evidence="1 4">HPA 21</strain>
    </source>
</reference>
<proteinExistence type="predicted"/>
<reference evidence="2 3" key="2">
    <citation type="submission" date="2018-11" db="EMBL/GenBank/DDBJ databases">
        <title>Genomic Encyclopedia of Type Strains, Phase IV (KMG-IV): sequencing the most valuable type-strain genomes for metagenomic binning, comparative biology and taxonomic classification.</title>
        <authorList>
            <person name="Goeker M."/>
        </authorList>
    </citation>
    <scope>NUCLEOTIDE SEQUENCE [LARGE SCALE GENOMIC DNA]</scope>
    <source>
        <strain evidence="2 3">DSM 25797</strain>
    </source>
</reference>
<dbReference type="Proteomes" id="UP000502287">
    <property type="component" value="Chromosome"/>
</dbReference>
<dbReference type="EMBL" id="RKQT01000002">
    <property type="protein sequence ID" value="RPE93841.1"/>
    <property type="molecule type" value="Genomic_DNA"/>
</dbReference>
<evidence type="ECO:0000313" key="2">
    <source>
        <dbReference type="EMBL" id="RPE93841.1"/>
    </source>
</evidence>
<protein>
    <submittedName>
        <fullName evidence="1">Uncharacterized protein</fullName>
    </submittedName>
</protein>
<dbReference type="RefSeq" id="WP_123956988.1">
    <property type="nucleotide sequence ID" value="NZ_CP015029.1"/>
</dbReference>
<accession>A0AAE6X508</accession>
<evidence type="ECO:0000313" key="3">
    <source>
        <dbReference type="Proteomes" id="UP000276901"/>
    </source>
</evidence>
<dbReference type="AlphaFoldDB" id="A0AAE6X508"/>
<evidence type="ECO:0000313" key="4">
    <source>
        <dbReference type="Proteomes" id="UP000502287"/>
    </source>
</evidence>
<evidence type="ECO:0000313" key="1">
    <source>
        <dbReference type="EMBL" id="QIM64296.1"/>
    </source>
</evidence>
<sequence>MQCEIAKNNPVLMDLAIEYYLGGNKKTFTFMSLYDDFEPYPKKELVQCLKARIEKIEALFFTLPTVGNELALKKLKKAYKILAK</sequence>
<keyword evidence="3" id="KW-1185">Reference proteome</keyword>
<dbReference type="KEGG" id="fcl:A4G17_01915"/>
<organism evidence="1 4">
    <name type="scientific">Frederiksenia canicola</name>
    <dbReference type="NCBI Taxonomy" id="123824"/>
    <lineage>
        <taxon>Bacteria</taxon>
        <taxon>Pseudomonadati</taxon>
        <taxon>Pseudomonadota</taxon>
        <taxon>Gammaproteobacteria</taxon>
        <taxon>Pasteurellales</taxon>
        <taxon>Pasteurellaceae</taxon>
        <taxon>Frederiksenia</taxon>
    </lineage>
</organism>
<gene>
    <name evidence="1" type="ORF">A4G17_01915</name>
    <name evidence="2" type="ORF">EDC49_1356</name>
</gene>
<dbReference type="Proteomes" id="UP000276901">
    <property type="component" value="Unassembled WGS sequence"/>
</dbReference>